<dbReference type="Pfam" id="PF05175">
    <property type="entry name" value="MTS"/>
    <property type="match status" value="1"/>
</dbReference>
<dbReference type="NCBIfam" id="TIGR00537">
    <property type="entry name" value="hemK_rel_arch"/>
    <property type="match status" value="1"/>
</dbReference>
<feature type="domain" description="Methyltransferase small" evidence="17">
    <location>
        <begin position="39"/>
        <end position="122"/>
    </location>
</feature>
<comment type="similarity">
    <text evidence="2">Belongs to the eukaryotic/archaeal PrmC-related family.</text>
</comment>
<dbReference type="EMBL" id="GEDC01020475">
    <property type="protein sequence ID" value="JAS16823.1"/>
    <property type="molecule type" value="Transcribed_RNA"/>
</dbReference>
<evidence type="ECO:0000256" key="16">
    <source>
        <dbReference type="ARBA" id="ARBA00093667"/>
    </source>
</evidence>
<dbReference type="InterPro" id="IPR029063">
    <property type="entry name" value="SAM-dependent_MTases_sf"/>
</dbReference>
<dbReference type="GO" id="GO:0036009">
    <property type="term" value="F:protein-glutamine N-methyltransferase activity"/>
    <property type="evidence" value="ECO:0007669"/>
    <property type="project" value="UniProtKB-ARBA"/>
</dbReference>
<dbReference type="PROSITE" id="PS00092">
    <property type="entry name" value="N6_MTASE"/>
    <property type="match status" value="1"/>
</dbReference>
<sequence>MDTPIWKIETNFNVYEPAEDSFLLLDALESDLKFLHNINPSILLEVGSGSGVIITALSKALGNNCYCIATDINSQATITTQQTTILNNASVDVVLTDLTMGLKLPYLVDVLVFNPPYVVTENDEISGTLQRAWAGGLDGRIVMDRLFSMLPELLSSKGCFYVVVIDENKPNDIISSLSKSKFSGETIAKRRVRGENLSVLKFQRQS</sequence>
<comment type="subcellular location">
    <subcellularLocation>
        <location evidence="1">Nucleus</location>
    </subcellularLocation>
</comment>
<evidence type="ECO:0000256" key="2">
    <source>
        <dbReference type="ARBA" id="ARBA00006149"/>
    </source>
</evidence>
<evidence type="ECO:0000256" key="9">
    <source>
        <dbReference type="ARBA" id="ARBA00053180"/>
    </source>
</evidence>
<evidence type="ECO:0000313" key="19">
    <source>
        <dbReference type="EMBL" id="JAS23243.1"/>
    </source>
</evidence>
<dbReference type="EMBL" id="GEDC01014055">
    <property type="protein sequence ID" value="JAS23243.1"/>
    <property type="molecule type" value="Transcribed_RNA"/>
</dbReference>
<keyword evidence="3" id="KW-0489">Methyltransferase</keyword>
<dbReference type="InterPro" id="IPR007848">
    <property type="entry name" value="Small_mtfrase_dom"/>
</dbReference>
<keyword evidence="6" id="KW-0539">Nucleus</keyword>
<evidence type="ECO:0000256" key="8">
    <source>
        <dbReference type="ARBA" id="ARBA00050903"/>
    </source>
</evidence>
<comment type="catalytic activity">
    <reaction evidence="8">
        <text>methylarsonous acid + S-adenosyl-L-methionine = dimethylarsinate + S-adenosyl-L-homocysteine + 2 H(+)</text>
        <dbReference type="Rhea" id="RHEA:11684"/>
        <dbReference type="ChEBI" id="CHEBI:15378"/>
        <dbReference type="ChEBI" id="CHEBI:16223"/>
        <dbReference type="ChEBI" id="CHEBI:17826"/>
        <dbReference type="ChEBI" id="CHEBI:57856"/>
        <dbReference type="ChEBI" id="CHEBI:59789"/>
    </reaction>
</comment>
<dbReference type="CDD" id="cd02440">
    <property type="entry name" value="AdoMet_MTases"/>
    <property type="match status" value="1"/>
</dbReference>
<evidence type="ECO:0000313" key="21">
    <source>
        <dbReference type="EMBL" id="JAS33395.1"/>
    </source>
</evidence>
<dbReference type="InterPro" id="IPR052190">
    <property type="entry name" value="Euk-Arch_PrmC-MTase"/>
</dbReference>
<comment type="catalytic activity">
    <reaction evidence="7">
        <text>L-lysyl-[histone] + S-adenosyl-L-methionine = N(6)-methyl-L-lysyl-[histone] + S-adenosyl-L-homocysteine + H(+)</text>
        <dbReference type="Rhea" id="RHEA:10024"/>
        <dbReference type="Rhea" id="RHEA-COMP:9845"/>
        <dbReference type="Rhea" id="RHEA-COMP:9846"/>
        <dbReference type="ChEBI" id="CHEBI:15378"/>
        <dbReference type="ChEBI" id="CHEBI:29969"/>
        <dbReference type="ChEBI" id="CHEBI:57856"/>
        <dbReference type="ChEBI" id="CHEBI:59789"/>
        <dbReference type="ChEBI" id="CHEBI:61929"/>
    </reaction>
    <physiologicalReaction direction="left-to-right" evidence="7">
        <dbReference type="Rhea" id="RHEA:10025"/>
    </physiologicalReaction>
</comment>
<evidence type="ECO:0000256" key="11">
    <source>
        <dbReference type="ARBA" id="ARBA00075330"/>
    </source>
</evidence>
<gene>
    <name evidence="20" type="ORF">g.41344</name>
    <name evidence="19" type="ORF">g.41348</name>
    <name evidence="18" type="ORF">g.41354</name>
    <name evidence="21" type="ORF">g.41356</name>
</gene>
<evidence type="ECO:0000256" key="3">
    <source>
        <dbReference type="ARBA" id="ARBA00022603"/>
    </source>
</evidence>
<organism evidence="18">
    <name type="scientific">Clastoptera arizonana</name>
    <name type="common">Arizona spittle bug</name>
    <dbReference type="NCBI Taxonomy" id="38151"/>
    <lineage>
        <taxon>Eukaryota</taxon>
        <taxon>Metazoa</taxon>
        <taxon>Ecdysozoa</taxon>
        <taxon>Arthropoda</taxon>
        <taxon>Hexapoda</taxon>
        <taxon>Insecta</taxon>
        <taxon>Pterygota</taxon>
        <taxon>Neoptera</taxon>
        <taxon>Paraneoptera</taxon>
        <taxon>Hemiptera</taxon>
        <taxon>Auchenorrhyncha</taxon>
        <taxon>Cercopoidea</taxon>
        <taxon>Clastopteridae</taxon>
        <taxon>Clastoptera</taxon>
    </lineage>
</organism>
<evidence type="ECO:0000256" key="10">
    <source>
        <dbReference type="ARBA" id="ARBA00062344"/>
    </source>
</evidence>
<evidence type="ECO:0000256" key="4">
    <source>
        <dbReference type="ARBA" id="ARBA00022679"/>
    </source>
</evidence>
<evidence type="ECO:0000256" key="1">
    <source>
        <dbReference type="ARBA" id="ARBA00004123"/>
    </source>
</evidence>
<evidence type="ECO:0000313" key="18">
    <source>
        <dbReference type="EMBL" id="JAS16823.1"/>
    </source>
</evidence>
<comment type="subunit">
    <text evidence="10">Heterodimer; heterodimerization with TRMT112 is required for S-adenosyl-L-methionine-binding.</text>
</comment>
<dbReference type="GO" id="GO:0003676">
    <property type="term" value="F:nucleic acid binding"/>
    <property type="evidence" value="ECO:0007669"/>
    <property type="project" value="InterPro"/>
</dbReference>
<dbReference type="GO" id="GO:0005634">
    <property type="term" value="C:nucleus"/>
    <property type="evidence" value="ECO:0007669"/>
    <property type="project" value="UniProtKB-SubCell"/>
</dbReference>
<evidence type="ECO:0000256" key="6">
    <source>
        <dbReference type="ARBA" id="ARBA00023242"/>
    </source>
</evidence>
<evidence type="ECO:0000256" key="12">
    <source>
        <dbReference type="ARBA" id="ARBA00076540"/>
    </source>
</evidence>
<dbReference type="PANTHER" id="PTHR45875">
    <property type="entry name" value="METHYLTRANSFERASE N6AMT1"/>
    <property type="match status" value="1"/>
</dbReference>
<evidence type="ECO:0000256" key="5">
    <source>
        <dbReference type="ARBA" id="ARBA00022691"/>
    </source>
</evidence>
<dbReference type="EMBL" id="GEDC01007139">
    <property type="protein sequence ID" value="JAS30159.1"/>
    <property type="molecule type" value="Transcribed_RNA"/>
</dbReference>
<comment type="function">
    <text evidence="9">Methyltransferase that can methylate proteins and, to a lower extent, arsenic. Catalytic subunit of a heterodimer with TRMT112, which monomethylates 'Lys-12' of histone H4 (H4K12me1), a modification present at the promoters of numerous genes encoding cell cycle regulators. Catalytic subunit of a heterodimer with TRMT112, which catalyzes N5-methylation of Glu residue of proteins with a Gly-Gln-Xaa-Xaa-Xaa-Arg motif. Methylates ETF1 on 'Gln-185'; ETF1 needs to be complexed to ERF3 in its GTP-bound form to be efficiently methylated. May also play a role in the modulation of arsenic-induced toxicity by mediating the conversion of monomethylarsonous acid (3+) into the less toxic dimethylarsonic acid. It however only plays a limited role in arsenic metabolism compared with AS3MT.</text>
</comment>
<evidence type="ECO:0000256" key="15">
    <source>
        <dbReference type="ARBA" id="ARBA00093624"/>
    </source>
</evidence>
<dbReference type="EMBL" id="GEDC01003903">
    <property type="protein sequence ID" value="JAS33395.1"/>
    <property type="molecule type" value="Transcribed_RNA"/>
</dbReference>
<name>A0A1B6CUB7_9HEMI</name>
<evidence type="ECO:0000256" key="14">
    <source>
        <dbReference type="ARBA" id="ARBA00083337"/>
    </source>
</evidence>
<dbReference type="AlphaFoldDB" id="A0A1B6CUB7"/>
<evidence type="ECO:0000259" key="17">
    <source>
        <dbReference type="Pfam" id="PF05175"/>
    </source>
</evidence>
<keyword evidence="4" id="KW-0808">Transferase</keyword>
<dbReference type="InterPro" id="IPR004557">
    <property type="entry name" value="PrmC-related"/>
</dbReference>
<dbReference type="FunFam" id="3.40.50.150:FF:000077">
    <property type="entry name" value="HemK methyltransferase family member 2"/>
    <property type="match status" value="1"/>
</dbReference>
<proteinExistence type="inferred from homology"/>
<evidence type="ECO:0000313" key="20">
    <source>
        <dbReference type="EMBL" id="JAS30159.1"/>
    </source>
</evidence>
<dbReference type="PANTHER" id="PTHR45875:SF1">
    <property type="entry name" value="METHYLTRANSFERASE N6AMT1"/>
    <property type="match status" value="1"/>
</dbReference>
<evidence type="ECO:0000256" key="7">
    <source>
        <dbReference type="ARBA" id="ARBA00048619"/>
    </source>
</evidence>
<evidence type="ECO:0000256" key="13">
    <source>
        <dbReference type="ARBA" id="ARBA00080992"/>
    </source>
</evidence>
<dbReference type="GO" id="GO:0035657">
    <property type="term" value="C:eRF1 methyltransferase complex"/>
    <property type="evidence" value="ECO:0007669"/>
    <property type="project" value="TreeGrafter"/>
</dbReference>
<dbReference type="Gene3D" id="3.40.50.150">
    <property type="entry name" value="Vaccinia Virus protein VP39"/>
    <property type="match status" value="1"/>
</dbReference>
<reference evidence="18" key="1">
    <citation type="submission" date="2015-12" db="EMBL/GenBank/DDBJ databases">
        <title>De novo transcriptome assembly of four potential Pierce s Disease insect vectors from Arizona vineyards.</title>
        <authorList>
            <person name="Tassone E.E."/>
        </authorList>
    </citation>
    <scope>NUCLEOTIDE SEQUENCE</scope>
</reference>
<protein>
    <recommendedName>
        <fullName evidence="15">Methyltransferase HEMK2</fullName>
    </recommendedName>
    <alternativeName>
        <fullName evidence="14">HemK methyltransferase family member 2</fullName>
    </alternativeName>
    <alternativeName>
        <fullName evidence="12">Lysine N-methyltransferase 9</fullName>
    </alternativeName>
    <alternativeName>
        <fullName evidence="11">Methylarsonite methyltransferase N6AMT1</fullName>
    </alternativeName>
    <alternativeName>
        <fullName evidence="16">Methyltransferase N6AMT1</fullName>
    </alternativeName>
    <alternativeName>
        <fullName evidence="13">Protein N(5)-glutamine methyltransferase</fullName>
    </alternativeName>
</protein>
<dbReference type="SUPFAM" id="SSF53335">
    <property type="entry name" value="S-adenosyl-L-methionine-dependent methyltransferases"/>
    <property type="match status" value="1"/>
</dbReference>
<dbReference type="GO" id="GO:0032259">
    <property type="term" value="P:methylation"/>
    <property type="evidence" value="ECO:0007669"/>
    <property type="project" value="UniProtKB-KW"/>
</dbReference>
<accession>A0A1B6CUB7</accession>
<keyword evidence="5" id="KW-0949">S-adenosyl-L-methionine</keyword>
<dbReference type="InterPro" id="IPR002052">
    <property type="entry name" value="DNA_methylase_N6_adenine_CS"/>
</dbReference>